<feature type="compositionally biased region" description="Basic and acidic residues" evidence="1">
    <location>
        <begin position="180"/>
        <end position="193"/>
    </location>
</feature>
<gene>
    <name evidence="2" type="ORF">C8035_v001351</name>
</gene>
<evidence type="ECO:0000256" key="1">
    <source>
        <dbReference type="SAM" id="MobiDB-lite"/>
    </source>
</evidence>
<name>A0A4R8Q0Q2_9PEZI</name>
<keyword evidence="3" id="KW-1185">Reference proteome</keyword>
<sequence length="193" mass="21234">MSRSQATAPMVLRVDVGRTCHQPDDDQMRVRRHPEARQATINADIVKLVVSQELVTDLKNNNSDVVITSAASSTPGSRLEPYSALSRPNLAQALQQRNRGGPPASLRSQHQLRQDRVHLWLQRQMETAPRFNTPFDGPLHAPDRPLVRSSEAPPPAYSTPHKSSSGSLSTSTAVPVTQEWARDDDGGPHELEA</sequence>
<feature type="region of interest" description="Disordered" evidence="1">
    <location>
        <begin position="128"/>
        <end position="193"/>
    </location>
</feature>
<protein>
    <submittedName>
        <fullName evidence="2">Uncharacterized protein</fullName>
    </submittedName>
</protein>
<reference evidence="2 3" key="1">
    <citation type="submission" date="2018-11" db="EMBL/GenBank/DDBJ databases">
        <title>Genome sequence and assembly of Colletotrichum spinosum.</title>
        <authorList>
            <person name="Gan P."/>
            <person name="Shirasu K."/>
        </authorList>
    </citation>
    <scope>NUCLEOTIDE SEQUENCE [LARGE SCALE GENOMIC DNA]</scope>
    <source>
        <strain evidence="2 3">CBS 515.97</strain>
    </source>
</reference>
<dbReference type="EMBL" id="QAPG01000103">
    <property type="protein sequence ID" value="TDZ31488.1"/>
    <property type="molecule type" value="Genomic_DNA"/>
</dbReference>
<comment type="caution">
    <text evidence="2">The sequence shown here is derived from an EMBL/GenBank/DDBJ whole genome shotgun (WGS) entry which is preliminary data.</text>
</comment>
<dbReference type="AlphaFoldDB" id="A0A4R8Q0Q2"/>
<organism evidence="2 3">
    <name type="scientific">Colletotrichum spinosum</name>
    <dbReference type="NCBI Taxonomy" id="1347390"/>
    <lineage>
        <taxon>Eukaryota</taxon>
        <taxon>Fungi</taxon>
        <taxon>Dikarya</taxon>
        <taxon>Ascomycota</taxon>
        <taxon>Pezizomycotina</taxon>
        <taxon>Sordariomycetes</taxon>
        <taxon>Hypocreomycetidae</taxon>
        <taxon>Glomerellales</taxon>
        <taxon>Glomerellaceae</taxon>
        <taxon>Colletotrichum</taxon>
        <taxon>Colletotrichum orbiculare species complex</taxon>
    </lineage>
</organism>
<proteinExistence type="predicted"/>
<evidence type="ECO:0000313" key="2">
    <source>
        <dbReference type="EMBL" id="TDZ31488.1"/>
    </source>
</evidence>
<dbReference type="Proteomes" id="UP000295083">
    <property type="component" value="Unassembled WGS sequence"/>
</dbReference>
<accession>A0A4R8Q0Q2</accession>
<evidence type="ECO:0000313" key="3">
    <source>
        <dbReference type="Proteomes" id="UP000295083"/>
    </source>
</evidence>
<feature type="compositionally biased region" description="Low complexity" evidence="1">
    <location>
        <begin position="158"/>
        <end position="172"/>
    </location>
</feature>